<organism evidence="1 2">
    <name type="scientific">Lepagella muris</name>
    <dbReference type="NCBI Taxonomy" id="3032870"/>
    <lineage>
        <taxon>Bacteria</taxon>
        <taxon>Pseudomonadati</taxon>
        <taxon>Bacteroidota</taxon>
        <taxon>Bacteroidia</taxon>
        <taxon>Bacteroidales</taxon>
        <taxon>Muribaculaceae</taxon>
        <taxon>Lepagella</taxon>
    </lineage>
</organism>
<dbReference type="EMBL" id="SRYB01000005">
    <property type="protein sequence ID" value="TGY79694.1"/>
    <property type="molecule type" value="Genomic_DNA"/>
</dbReference>
<accession>A0AC61RHR1</accession>
<name>A0AC61RHR1_9BACT</name>
<proteinExistence type="predicted"/>
<sequence length="360" mass="39492">MRKNFIYFGMIAMISASLTGCSDEPNDKNPIPDLPTTSNGAYILNQGNYGSKIEGSLNFINYSVSKISRDLFRTYNKRSLGDTPQCGIAYGSKLYLGVYGSNTIEIIDKVTYKSLLQISLSDKVGQSPRSMVAKDGKVYVSMYNGYVCSLDTLTQTIDKTVKVGPNPEIIAIYDDKIFVPNSDGMNHPNYGKTASIIPLATFGTEGTSETFEVPLNPKQFLTNGSSLFILALGNYVDIPNALYKVDSDYKCKFIANATKAAIKDNFIYIIDAPWGGEVAYSRYDINSEELTNLDIKNIDAPSGLGVDPITGNIFISSYPLDNGDISYSLPGYVCEYDSNGVYKNKYDSGVGDTCIFFDLE</sequence>
<comment type="caution">
    <text evidence="1">The sequence shown here is derived from an EMBL/GenBank/DDBJ whole genome shotgun (WGS) entry which is preliminary data.</text>
</comment>
<evidence type="ECO:0000313" key="1">
    <source>
        <dbReference type="EMBL" id="TGY79694.1"/>
    </source>
</evidence>
<dbReference type="Proteomes" id="UP000306319">
    <property type="component" value="Unassembled WGS sequence"/>
</dbReference>
<protein>
    <submittedName>
        <fullName evidence="1">Uncharacterized protein</fullName>
    </submittedName>
</protein>
<reference evidence="1" key="1">
    <citation type="submission" date="2019-04" db="EMBL/GenBank/DDBJ databases">
        <title>Microbes associate with the intestines of laboratory mice.</title>
        <authorList>
            <person name="Navarre W."/>
            <person name="Wong E."/>
            <person name="Huang K."/>
            <person name="Tropini C."/>
            <person name="Ng K."/>
            <person name="Yu B."/>
        </authorList>
    </citation>
    <scope>NUCLEOTIDE SEQUENCE</scope>
    <source>
        <strain evidence="1">NM04_E33</strain>
    </source>
</reference>
<gene>
    <name evidence="1" type="ORF">E5331_04780</name>
</gene>
<evidence type="ECO:0000313" key="2">
    <source>
        <dbReference type="Proteomes" id="UP000306319"/>
    </source>
</evidence>
<keyword evidence="2" id="KW-1185">Reference proteome</keyword>